<keyword evidence="7" id="KW-1185">Reference proteome</keyword>
<dbReference type="PANTHER" id="PTHR48111:SF36">
    <property type="entry name" value="TRANSCRIPTIONAL REGULATORY PROTEIN CUTR"/>
    <property type="match status" value="1"/>
</dbReference>
<feature type="domain" description="Response regulatory" evidence="4">
    <location>
        <begin position="12"/>
        <end position="126"/>
    </location>
</feature>
<dbReference type="KEGG" id="nyu:D7D52_19250"/>
<sequence>MSDDGVSARGVWVLVCEDDRQLGERVADGLRGAGFAVDLTHNLTDATRRCGVRLYDCLIVDRGLPDGDGLELVRRQRESGDRTPALLITARDSAGGRAESYAGGADDYLPKPFALGELAARVRALCTPHRARPTPLLTLGDLAVDRLRRRVRRNGILLTLTTREFCALELLASRVGTLVTPAEIAACCGDPGPTIDDLITRLTRKLGDPPLIHTAPAGYLLHT</sequence>
<dbReference type="GO" id="GO:0006355">
    <property type="term" value="P:regulation of DNA-templated transcription"/>
    <property type="evidence" value="ECO:0007669"/>
    <property type="project" value="InterPro"/>
</dbReference>
<dbReference type="RefSeq" id="WP_120738331.1">
    <property type="nucleotide sequence ID" value="NZ_CP032568.1"/>
</dbReference>
<name>A0A386ZEL5_9NOCA</name>
<dbReference type="Gene3D" id="1.10.10.10">
    <property type="entry name" value="Winged helix-like DNA-binding domain superfamily/Winged helix DNA-binding domain"/>
    <property type="match status" value="1"/>
</dbReference>
<evidence type="ECO:0000259" key="5">
    <source>
        <dbReference type="PROSITE" id="PS51755"/>
    </source>
</evidence>
<dbReference type="Gene3D" id="3.40.50.2300">
    <property type="match status" value="1"/>
</dbReference>
<dbReference type="AlphaFoldDB" id="A0A386ZEL5"/>
<dbReference type="PROSITE" id="PS50110">
    <property type="entry name" value="RESPONSE_REGULATORY"/>
    <property type="match status" value="1"/>
</dbReference>
<dbReference type="SMART" id="SM00448">
    <property type="entry name" value="REC"/>
    <property type="match status" value="1"/>
</dbReference>
<dbReference type="InterPro" id="IPR001789">
    <property type="entry name" value="Sig_transdc_resp-reg_receiver"/>
</dbReference>
<dbReference type="GO" id="GO:0032993">
    <property type="term" value="C:protein-DNA complex"/>
    <property type="evidence" value="ECO:0007669"/>
    <property type="project" value="TreeGrafter"/>
</dbReference>
<dbReference type="InterPro" id="IPR036388">
    <property type="entry name" value="WH-like_DNA-bd_sf"/>
</dbReference>
<feature type="DNA-binding region" description="OmpR/PhoB-type" evidence="3">
    <location>
        <begin position="134"/>
        <end position="223"/>
    </location>
</feature>
<gene>
    <name evidence="6" type="ORF">D7D52_19250</name>
</gene>
<dbReference type="InterPro" id="IPR011006">
    <property type="entry name" value="CheY-like_superfamily"/>
</dbReference>
<dbReference type="GO" id="GO:0005829">
    <property type="term" value="C:cytosol"/>
    <property type="evidence" value="ECO:0007669"/>
    <property type="project" value="TreeGrafter"/>
</dbReference>
<evidence type="ECO:0000256" key="3">
    <source>
        <dbReference type="PROSITE-ProRule" id="PRU01091"/>
    </source>
</evidence>
<organism evidence="6 7">
    <name type="scientific">Nocardia yunnanensis</name>
    <dbReference type="NCBI Taxonomy" id="2382165"/>
    <lineage>
        <taxon>Bacteria</taxon>
        <taxon>Bacillati</taxon>
        <taxon>Actinomycetota</taxon>
        <taxon>Actinomycetes</taxon>
        <taxon>Mycobacteriales</taxon>
        <taxon>Nocardiaceae</taxon>
        <taxon>Nocardia</taxon>
    </lineage>
</organism>
<dbReference type="GO" id="GO:0000156">
    <property type="term" value="F:phosphorelay response regulator activity"/>
    <property type="evidence" value="ECO:0007669"/>
    <property type="project" value="TreeGrafter"/>
</dbReference>
<dbReference type="OrthoDB" id="9803970at2"/>
<dbReference type="PROSITE" id="PS51755">
    <property type="entry name" value="OMPR_PHOB"/>
    <property type="match status" value="1"/>
</dbReference>
<feature type="modified residue" description="4-aspartylphosphate" evidence="2">
    <location>
        <position position="61"/>
    </location>
</feature>
<dbReference type="EMBL" id="CP032568">
    <property type="protein sequence ID" value="AYF75633.1"/>
    <property type="molecule type" value="Genomic_DNA"/>
</dbReference>
<protein>
    <submittedName>
        <fullName evidence="6">DNA-binding response regulator</fullName>
    </submittedName>
</protein>
<dbReference type="Pfam" id="PF00072">
    <property type="entry name" value="Response_reg"/>
    <property type="match status" value="1"/>
</dbReference>
<dbReference type="SUPFAM" id="SSF52172">
    <property type="entry name" value="CheY-like"/>
    <property type="match status" value="1"/>
</dbReference>
<dbReference type="Proteomes" id="UP000267164">
    <property type="component" value="Chromosome"/>
</dbReference>
<dbReference type="InterPro" id="IPR039420">
    <property type="entry name" value="WalR-like"/>
</dbReference>
<dbReference type="InterPro" id="IPR001867">
    <property type="entry name" value="OmpR/PhoB-type_DNA-bd"/>
</dbReference>
<feature type="domain" description="OmpR/PhoB-type" evidence="5">
    <location>
        <begin position="134"/>
        <end position="223"/>
    </location>
</feature>
<dbReference type="PANTHER" id="PTHR48111">
    <property type="entry name" value="REGULATOR OF RPOS"/>
    <property type="match status" value="1"/>
</dbReference>
<dbReference type="SMART" id="SM00862">
    <property type="entry name" value="Trans_reg_C"/>
    <property type="match status" value="1"/>
</dbReference>
<evidence type="ECO:0000313" key="6">
    <source>
        <dbReference type="EMBL" id="AYF75633.1"/>
    </source>
</evidence>
<dbReference type="GO" id="GO:0000976">
    <property type="term" value="F:transcription cis-regulatory region binding"/>
    <property type="evidence" value="ECO:0007669"/>
    <property type="project" value="TreeGrafter"/>
</dbReference>
<reference evidence="6 7" key="1">
    <citation type="submission" date="2018-09" db="EMBL/GenBank/DDBJ databases">
        <title>Nocardia yunnanensis sp. nov., an actinomycete isolated from a soil sample.</title>
        <authorList>
            <person name="Zhang J."/>
        </authorList>
    </citation>
    <scope>NUCLEOTIDE SEQUENCE [LARGE SCALE GENOMIC DNA]</scope>
    <source>
        <strain evidence="6 7">CFHS0054</strain>
    </source>
</reference>
<evidence type="ECO:0000256" key="2">
    <source>
        <dbReference type="PROSITE-ProRule" id="PRU00169"/>
    </source>
</evidence>
<keyword evidence="1 3" id="KW-0238">DNA-binding</keyword>
<evidence type="ECO:0000313" key="7">
    <source>
        <dbReference type="Proteomes" id="UP000267164"/>
    </source>
</evidence>
<evidence type="ECO:0000259" key="4">
    <source>
        <dbReference type="PROSITE" id="PS50110"/>
    </source>
</evidence>
<proteinExistence type="predicted"/>
<accession>A0A386ZEL5</accession>
<keyword evidence="2" id="KW-0597">Phosphoprotein</keyword>
<evidence type="ECO:0000256" key="1">
    <source>
        <dbReference type="ARBA" id="ARBA00023125"/>
    </source>
</evidence>